<dbReference type="RefSeq" id="WP_274149690.1">
    <property type="nucleotide sequence ID" value="NZ_CP117811.1"/>
</dbReference>
<protein>
    <submittedName>
        <fullName evidence="2">Type II secretion system protein</fullName>
    </submittedName>
</protein>
<evidence type="ECO:0000256" key="1">
    <source>
        <dbReference type="SAM" id="Phobius"/>
    </source>
</evidence>
<dbReference type="InterPro" id="IPR045584">
    <property type="entry name" value="Pilin-like"/>
</dbReference>
<evidence type="ECO:0000313" key="2">
    <source>
        <dbReference type="EMBL" id="WDE95857.1"/>
    </source>
</evidence>
<reference evidence="2 3" key="1">
    <citation type="submission" date="2023-02" db="EMBL/GenBank/DDBJ databases">
        <title>Genome sequence of Lentisphaera profundi SAORIC-696.</title>
        <authorList>
            <person name="Kim e."/>
            <person name="Cho J.-C."/>
            <person name="Choi A."/>
            <person name="Kang I."/>
        </authorList>
    </citation>
    <scope>NUCLEOTIDE SEQUENCE [LARGE SCALE GENOMIC DNA]</scope>
    <source>
        <strain evidence="2 3">SAORIC-696</strain>
    </source>
</reference>
<dbReference type="Proteomes" id="UP001214250">
    <property type="component" value="Chromosome 1"/>
</dbReference>
<organism evidence="2 3">
    <name type="scientific">Lentisphaera profundi</name>
    <dbReference type="NCBI Taxonomy" id="1658616"/>
    <lineage>
        <taxon>Bacteria</taxon>
        <taxon>Pseudomonadati</taxon>
        <taxon>Lentisphaerota</taxon>
        <taxon>Lentisphaeria</taxon>
        <taxon>Lentisphaerales</taxon>
        <taxon>Lentisphaeraceae</taxon>
        <taxon>Lentisphaera</taxon>
    </lineage>
</organism>
<name>A0ABY7VQ67_9BACT</name>
<evidence type="ECO:0000313" key="3">
    <source>
        <dbReference type="Proteomes" id="UP001214250"/>
    </source>
</evidence>
<accession>A0ABY7VQ67</accession>
<sequence length="385" mass="42565">MKQQNKKYFSIFEMLISLTIVTILASLIATSFIHIRDEAKRTTCLNQLKQIQQMVEVAKKDLNMDMPKLDSFSDFSFLEAYIDEENYGIMICPSDSVRLDLGLNDLSDTSYFVVPTKKMVESEDAMDMSTLAIEEYMVIYDKLASFHDDLYNIVYLHGGDNNLAGIARSRGSEPTEPLTVRSIPNEPPTVRSIPTEAPIVPPTIIIPPGGGNTIVAGEDMDVVLELVGSGYSSNTVKSNINLDGAPMNWLNEDGDEHTDQVVGVEGLNLSLTISEGASIQVNASAAHDSNNLQNSDNLQVYRDGDYVSNLDGYSGQLSVKDFLADYIDENGRVTLEDNQVIFLMELGTTNTNKAYFDMQDVVVVATFTAATKNELEEMVEETIEK</sequence>
<gene>
    <name evidence="2" type="ORF">PQO03_09025</name>
</gene>
<keyword evidence="3" id="KW-1185">Reference proteome</keyword>
<dbReference type="SUPFAM" id="SSF54523">
    <property type="entry name" value="Pili subunits"/>
    <property type="match status" value="1"/>
</dbReference>
<dbReference type="Gene3D" id="3.30.700.10">
    <property type="entry name" value="Glycoprotein, Type 4 Pilin"/>
    <property type="match status" value="1"/>
</dbReference>
<keyword evidence="1" id="KW-1133">Transmembrane helix</keyword>
<dbReference type="EMBL" id="CP117811">
    <property type="protein sequence ID" value="WDE95857.1"/>
    <property type="molecule type" value="Genomic_DNA"/>
</dbReference>
<feature type="transmembrane region" description="Helical" evidence="1">
    <location>
        <begin position="12"/>
        <end position="35"/>
    </location>
</feature>
<keyword evidence="1" id="KW-0472">Membrane</keyword>
<keyword evidence="1" id="KW-0812">Transmembrane</keyword>
<proteinExistence type="predicted"/>